<protein>
    <submittedName>
        <fullName evidence="2">Uncharacterized protein</fullName>
    </submittedName>
</protein>
<accession>A0A6I4VWU7</accession>
<feature type="compositionally biased region" description="Polar residues" evidence="1">
    <location>
        <begin position="62"/>
        <end position="76"/>
    </location>
</feature>
<proteinExistence type="predicted"/>
<evidence type="ECO:0000256" key="1">
    <source>
        <dbReference type="SAM" id="MobiDB-lite"/>
    </source>
</evidence>
<name>A0A6I4VWU7_9BACL</name>
<evidence type="ECO:0000313" key="3">
    <source>
        <dbReference type="Proteomes" id="UP000430692"/>
    </source>
</evidence>
<dbReference type="Proteomes" id="UP000430692">
    <property type="component" value="Unassembled WGS sequence"/>
</dbReference>
<sequence length="76" mass="8761">MKITIHLSKAELDLIEEALLQYQNLLIKSANNDPLVQQEIGLCRRVLEEFGVEELEMDEDSMSPSPKQYPFNSNPR</sequence>
<evidence type="ECO:0000313" key="2">
    <source>
        <dbReference type="EMBL" id="MXQ54326.1"/>
    </source>
</evidence>
<organism evidence="2 3">
    <name type="scientific">Shimazuella alba</name>
    <dbReference type="NCBI Taxonomy" id="2690964"/>
    <lineage>
        <taxon>Bacteria</taxon>
        <taxon>Bacillati</taxon>
        <taxon>Bacillota</taxon>
        <taxon>Bacilli</taxon>
        <taxon>Bacillales</taxon>
        <taxon>Thermoactinomycetaceae</taxon>
        <taxon>Shimazuella</taxon>
    </lineage>
</organism>
<reference evidence="2 3" key="1">
    <citation type="submission" date="2019-12" db="EMBL/GenBank/DDBJ databases">
        <title>Whole-genome analyses of novel actinobacteria.</title>
        <authorList>
            <person name="Sahin N."/>
            <person name="Saygin H."/>
        </authorList>
    </citation>
    <scope>NUCLEOTIDE SEQUENCE [LARGE SCALE GENOMIC DNA]</scope>
    <source>
        <strain evidence="2 3">KC615</strain>
    </source>
</reference>
<dbReference type="RefSeq" id="WP_160801685.1">
    <property type="nucleotide sequence ID" value="NZ_WUUL01000007.1"/>
</dbReference>
<dbReference type="AlphaFoldDB" id="A0A6I4VWU7"/>
<feature type="region of interest" description="Disordered" evidence="1">
    <location>
        <begin position="55"/>
        <end position="76"/>
    </location>
</feature>
<gene>
    <name evidence="2" type="ORF">GSM42_11510</name>
</gene>
<keyword evidence="3" id="KW-1185">Reference proteome</keyword>
<dbReference type="EMBL" id="WUUL01000007">
    <property type="protein sequence ID" value="MXQ54326.1"/>
    <property type="molecule type" value="Genomic_DNA"/>
</dbReference>
<comment type="caution">
    <text evidence="2">The sequence shown here is derived from an EMBL/GenBank/DDBJ whole genome shotgun (WGS) entry which is preliminary data.</text>
</comment>